<dbReference type="SUPFAM" id="SSF56300">
    <property type="entry name" value="Metallo-dependent phosphatases"/>
    <property type="match status" value="1"/>
</dbReference>
<organism evidence="3 4">
    <name type="scientific">Rhizobium halophytocola</name>
    <dbReference type="NCBI Taxonomy" id="735519"/>
    <lineage>
        <taxon>Bacteria</taxon>
        <taxon>Pseudomonadati</taxon>
        <taxon>Pseudomonadota</taxon>
        <taxon>Alphaproteobacteria</taxon>
        <taxon>Hyphomicrobiales</taxon>
        <taxon>Rhizobiaceae</taxon>
        <taxon>Rhizobium/Agrobacterium group</taxon>
        <taxon>Rhizobium</taxon>
    </lineage>
</organism>
<evidence type="ECO:0000313" key="3">
    <source>
        <dbReference type="EMBL" id="MBP1848599.1"/>
    </source>
</evidence>
<dbReference type="EMBL" id="JAGGJU010000001">
    <property type="protein sequence ID" value="MBP1848599.1"/>
    <property type="molecule type" value="Genomic_DNA"/>
</dbReference>
<dbReference type="PIRSF" id="PIRSF000883">
    <property type="entry name" value="Pesterase_MJ0912"/>
    <property type="match status" value="1"/>
</dbReference>
<dbReference type="InterPro" id="IPR011152">
    <property type="entry name" value="Pesterase_MJ0912"/>
</dbReference>
<dbReference type="CDD" id="cd00838">
    <property type="entry name" value="MPP_superfamily"/>
    <property type="match status" value="1"/>
</dbReference>
<name>A0ABS4DSK5_9HYPH</name>
<dbReference type="RefSeq" id="WP_209942146.1">
    <property type="nucleotide sequence ID" value="NZ_JAGGJU010000001.1"/>
</dbReference>
<comment type="caution">
    <text evidence="3">The sequence shown here is derived from an EMBL/GenBank/DDBJ whole genome shotgun (WGS) entry which is preliminary data.</text>
</comment>
<dbReference type="InterPro" id="IPR024654">
    <property type="entry name" value="Calcineurin-like_PHP_lpxH"/>
</dbReference>
<accession>A0ABS4DSK5</accession>
<dbReference type="Proteomes" id="UP000759443">
    <property type="component" value="Unassembled WGS sequence"/>
</dbReference>
<protein>
    <submittedName>
        <fullName evidence="3">Phosphodiesterase</fullName>
    </submittedName>
</protein>
<reference evidence="3 4" key="1">
    <citation type="submission" date="2021-03" db="EMBL/GenBank/DDBJ databases">
        <title>Genomic Encyclopedia of Type Strains, Phase IV (KMG-IV): sequencing the most valuable type-strain genomes for metagenomic binning, comparative biology and taxonomic classification.</title>
        <authorList>
            <person name="Goeker M."/>
        </authorList>
    </citation>
    <scope>NUCLEOTIDE SEQUENCE [LARGE SCALE GENOMIC DNA]</scope>
    <source>
        <strain evidence="3 4">DSM 21600</strain>
    </source>
</reference>
<dbReference type="PANTHER" id="PTHR42850:SF2">
    <property type="entry name" value="BLL5683 PROTEIN"/>
    <property type="match status" value="1"/>
</dbReference>
<feature type="domain" description="Calcineurin-like phosphoesterase" evidence="2">
    <location>
        <begin position="1"/>
        <end position="180"/>
    </location>
</feature>
<evidence type="ECO:0000259" key="2">
    <source>
        <dbReference type="Pfam" id="PF12850"/>
    </source>
</evidence>
<evidence type="ECO:0000313" key="4">
    <source>
        <dbReference type="Proteomes" id="UP000759443"/>
    </source>
</evidence>
<dbReference type="InterPro" id="IPR050126">
    <property type="entry name" value="Ap4A_hydrolase"/>
</dbReference>
<dbReference type="InterPro" id="IPR029052">
    <property type="entry name" value="Metallo-depent_PP-like"/>
</dbReference>
<dbReference type="Pfam" id="PF12850">
    <property type="entry name" value="Metallophos_2"/>
    <property type="match status" value="1"/>
</dbReference>
<keyword evidence="4" id="KW-1185">Reference proteome</keyword>
<dbReference type="PANTHER" id="PTHR42850">
    <property type="entry name" value="METALLOPHOSPHOESTERASE"/>
    <property type="match status" value="1"/>
</dbReference>
<comment type="similarity">
    <text evidence="1">Belongs to the metallophosphoesterase superfamily. YfcE family.</text>
</comment>
<sequence length="246" mass="27290">MRFAAIADIHGNDLALRAVLDHIAGQGIDRIVNLGDCFSGPLRADRTFAILKDLDIPTVRGNHDRYLVENPVDTLGPSDAHAHGQLDAAAFAWLRALPFDRVFLDEVYLCHATPQDDDVYFLETVDSDGNIRPQVMEEVERLARGIGESLILCAHSHIARSARLSDGRLVVNPGSVGCPAYDDDMPVPHKVEVGHPRACYVICDKIDNHWHIAFQQVEYDNMAMSDLARDNGRPEWASGLKDGFIR</sequence>
<evidence type="ECO:0000256" key="1">
    <source>
        <dbReference type="ARBA" id="ARBA00008950"/>
    </source>
</evidence>
<gene>
    <name evidence="3" type="ORF">J2Z17_000016</name>
</gene>
<dbReference type="Gene3D" id="3.60.21.10">
    <property type="match status" value="1"/>
</dbReference>
<proteinExistence type="inferred from homology"/>